<keyword evidence="2" id="KW-1185">Reference proteome</keyword>
<dbReference type="Proteomes" id="UP000604825">
    <property type="component" value="Unassembled WGS sequence"/>
</dbReference>
<organism evidence="1 2">
    <name type="scientific">Miscanthus lutarioriparius</name>
    <dbReference type="NCBI Taxonomy" id="422564"/>
    <lineage>
        <taxon>Eukaryota</taxon>
        <taxon>Viridiplantae</taxon>
        <taxon>Streptophyta</taxon>
        <taxon>Embryophyta</taxon>
        <taxon>Tracheophyta</taxon>
        <taxon>Spermatophyta</taxon>
        <taxon>Magnoliopsida</taxon>
        <taxon>Liliopsida</taxon>
        <taxon>Poales</taxon>
        <taxon>Poaceae</taxon>
        <taxon>PACMAD clade</taxon>
        <taxon>Panicoideae</taxon>
        <taxon>Andropogonodae</taxon>
        <taxon>Andropogoneae</taxon>
        <taxon>Saccharinae</taxon>
        <taxon>Miscanthus</taxon>
    </lineage>
</organism>
<sequence length="258" mass="27907">MDKPTKNLIFPGVCTPNELGTIKFSIISMEELIPDAKPAGVFGKRDAVPSNEALRAMTFLTTSPEESVSAAVDQFTHGFRKEDGKHIVDREAAEHGIHKNNPAPGAKQLSFPPRKVPIKGGDKGLVVTNLKFVRREGETEVSLGEGRDITAKDVDHLSCSSRVDVHRDERGFVEVDMKASGEGECIEDLPELGHTGHVTLEENEGVVGIDRVAKLAVSRCPLDEPLEDIGHNDKQIWVDRVPLAKAAAALEPAARGAI</sequence>
<comment type="caution">
    <text evidence="1">The sequence shown here is derived from an EMBL/GenBank/DDBJ whole genome shotgun (WGS) entry which is preliminary data.</text>
</comment>
<accession>A0A811MBK4</accession>
<evidence type="ECO:0000313" key="1">
    <source>
        <dbReference type="EMBL" id="CAD6202164.1"/>
    </source>
</evidence>
<dbReference type="EMBL" id="CAJGYO010000001">
    <property type="protein sequence ID" value="CAD6202164.1"/>
    <property type="molecule type" value="Genomic_DNA"/>
</dbReference>
<evidence type="ECO:0000313" key="2">
    <source>
        <dbReference type="Proteomes" id="UP000604825"/>
    </source>
</evidence>
<proteinExistence type="predicted"/>
<name>A0A811MBK4_9POAL</name>
<reference evidence="1" key="1">
    <citation type="submission" date="2020-10" db="EMBL/GenBank/DDBJ databases">
        <authorList>
            <person name="Han B."/>
            <person name="Lu T."/>
            <person name="Zhao Q."/>
            <person name="Huang X."/>
            <person name="Zhao Y."/>
        </authorList>
    </citation>
    <scope>NUCLEOTIDE SEQUENCE</scope>
</reference>
<gene>
    <name evidence="1" type="ORF">NCGR_LOCUS454</name>
</gene>
<protein>
    <submittedName>
        <fullName evidence="1">Uncharacterized protein</fullName>
    </submittedName>
</protein>
<dbReference type="AlphaFoldDB" id="A0A811MBK4"/>